<comment type="caution">
    <text evidence="1">The sequence shown here is derived from an EMBL/GenBank/DDBJ whole genome shotgun (WGS) entry which is preliminary data.</text>
</comment>
<evidence type="ECO:0000313" key="2">
    <source>
        <dbReference type="Proteomes" id="UP000518605"/>
    </source>
</evidence>
<accession>A0A7W5C9J5</accession>
<dbReference type="Proteomes" id="UP000518605">
    <property type="component" value="Unassembled WGS sequence"/>
</dbReference>
<dbReference type="AlphaFoldDB" id="A0A7W5C9J5"/>
<dbReference type="EMBL" id="JACHXW010000011">
    <property type="protein sequence ID" value="MBB3153620.1"/>
    <property type="molecule type" value="Genomic_DNA"/>
</dbReference>
<dbReference type="SUPFAM" id="SSF48371">
    <property type="entry name" value="ARM repeat"/>
    <property type="match status" value="1"/>
</dbReference>
<evidence type="ECO:0008006" key="3">
    <source>
        <dbReference type="Google" id="ProtNLM"/>
    </source>
</evidence>
<dbReference type="InterPro" id="IPR016024">
    <property type="entry name" value="ARM-type_fold"/>
</dbReference>
<dbReference type="RefSeq" id="WP_183565554.1">
    <property type="nucleotide sequence ID" value="NZ_CBCSLB010000010.1"/>
</dbReference>
<proteinExistence type="predicted"/>
<dbReference type="Gene3D" id="1.25.10.10">
    <property type="entry name" value="Leucine-rich Repeat Variant"/>
    <property type="match status" value="1"/>
</dbReference>
<keyword evidence="2" id="KW-1185">Reference proteome</keyword>
<evidence type="ECO:0000313" key="1">
    <source>
        <dbReference type="EMBL" id="MBB3153620.1"/>
    </source>
</evidence>
<name>A0A7W5C9J5_9BACL</name>
<organism evidence="1 2">
    <name type="scientific">Paenibacillus endophyticus</name>
    <dbReference type="NCBI Taxonomy" id="1294268"/>
    <lineage>
        <taxon>Bacteria</taxon>
        <taxon>Bacillati</taxon>
        <taxon>Bacillota</taxon>
        <taxon>Bacilli</taxon>
        <taxon>Bacillales</taxon>
        <taxon>Paenibacillaceae</taxon>
        <taxon>Paenibacillus</taxon>
    </lineage>
</organism>
<gene>
    <name evidence="1" type="ORF">FHS16_003695</name>
</gene>
<protein>
    <recommendedName>
        <fullName evidence="3">HEAT repeat domain-containing protein</fullName>
    </recommendedName>
</protein>
<reference evidence="1 2" key="1">
    <citation type="submission" date="2020-08" db="EMBL/GenBank/DDBJ databases">
        <title>Genomic Encyclopedia of Type Strains, Phase III (KMG-III): the genomes of soil and plant-associated and newly described type strains.</title>
        <authorList>
            <person name="Whitman W."/>
        </authorList>
    </citation>
    <scope>NUCLEOTIDE SEQUENCE [LARGE SCALE GENOMIC DNA]</scope>
    <source>
        <strain evidence="1 2">CECT 8234</strain>
    </source>
</reference>
<dbReference type="InterPro" id="IPR011989">
    <property type="entry name" value="ARM-like"/>
</dbReference>
<sequence>MSEWIAYVRNLLRRMTVETNEQGEEVQSSADKVSWKAMREAETLNDPAIIDAAAELLNEAADEETKLHICFILSHLAHITGDPRAVRLMLSVLANTTSNRSVSRLLWSFARVPEIPDAVPFLKLSHSPNGAMRREAIRVLGRCRQDEVYERMIQLLQQSKDDYDIIYTLWTLRDLSLAKALPQVLSHLSSSAGEVRSLVIRYAADFGDASYVPCFVHALEHDRSADVKWNAMEALDKWGGAAETALVWRRCKAITARPRKGGGQFPMSELMHGLSFLWRFGKDKPEVQKLLTDLRTTKSDKLFEHETAWLEALMKESPN</sequence>